<evidence type="ECO:0000256" key="2">
    <source>
        <dbReference type="ARBA" id="ARBA00022525"/>
    </source>
</evidence>
<dbReference type="Pfam" id="PF25106">
    <property type="entry name" value="VWA_4"/>
    <property type="match status" value="1"/>
</dbReference>
<dbReference type="InterPro" id="IPR036465">
    <property type="entry name" value="vWFA_dom_sf"/>
</dbReference>
<keyword evidence="3" id="KW-0732">Signal</keyword>
<dbReference type="Gene3D" id="3.40.50.410">
    <property type="entry name" value="von Willebrand factor, type A domain"/>
    <property type="match status" value="1"/>
</dbReference>
<keyword evidence="4" id="KW-0547">Nucleotide-binding</keyword>
<evidence type="ECO:0000313" key="8">
    <source>
        <dbReference type="EMBL" id="CEO99056.1"/>
    </source>
</evidence>
<organism evidence="8 9">
    <name type="scientific">Plasmodiophora brassicae</name>
    <name type="common">Clubroot disease agent</name>
    <dbReference type="NCBI Taxonomy" id="37360"/>
    <lineage>
        <taxon>Eukaryota</taxon>
        <taxon>Sar</taxon>
        <taxon>Rhizaria</taxon>
        <taxon>Endomyxa</taxon>
        <taxon>Phytomyxea</taxon>
        <taxon>Plasmodiophorida</taxon>
        <taxon>Plasmodiophoridae</taxon>
        <taxon>Plasmodiophora</taxon>
    </lineage>
</organism>
<feature type="domain" description="Hemicentin-1-like von Willebrand factor A" evidence="7">
    <location>
        <begin position="619"/>
        <end position="718"/>
    </location>
</feature>
<keyword evidence="9" id="KW-1185">Reference proteome</keyword>
<evidence type="ECO:0000259" key="7">
    <source>
        <dbReference type="Pfam" id="PF25106"/>
    </source>
</evidence>
<dbReference type="InterPro" id="IPR013126">
    <property type="entry name" value="Hsp_70_fam"/>
</dbReference>
<proteinExistence type="predicted"/>
<dbReference type="STRING" id="37360.A0A0G4IVB6"/>
<comment type="subcellular location">
    <subcellularLocation>
        <location evidence="1">Secreted</location>
    </subcellularLocation>
</comment>
<dbReference type="Gene3D" id="3.90.640.10">
    <property type="entry name" value="Actin, Chain A, domain 4"/>
    <property type="match status" value="1"/>
</dbReference>
<name>A0A0G4IVB6_PLABS</name>
<dbReference type="AlphaFoldDB" id="A0A0G4IVB6"/>
<dbReference type="InterPro" id="IPR043129">
    <property type="entry name" value="ATPase_NBD"/>
</dbReference>
<dbReference type="PANTHER" id="PTHR14187:SF5">
    <property type="entry name" value="HEAT SHOCK 70 KDA PROTEIN 12A"/>
    <property type="match status" value="1"/>
</dbReference>
<evidence type="ECO:0000313" key="9">
    <source>
        <dbReference type="Proteomes" id="UP000039324"/>
    </source>
</evidence>
<evidence type="ECO:0000256" key="3">
    <source>
        <dbReference type="ARBA" id="ARBA00022729"/>
    </source>
</evidence>
<dbReference type="InterPro" id="IPR056861">
    <property type="entry name" value="HMCN1-like_VWA"/>
</dbReference>
<feature type="region of interest" description="Disordered" evidence="6">
    <location>
        <begin position="1"/>
        <end position="23"/>
    </location>
</feature>
<evidence type="ECO:0000256" key="4">
    <source>
        <dbReference type="ARBA" id="ARBA00022741"/>
    </source>
</evidence>
<dbReference type="OrthoDB" id="14962at2759"/>
<dbReference type="EMBL" id="CDSF01000089">
    <property type="protein sequence ID" value="CEO99056.1"/>
    <property type="molecule type" value="Genomic_DNA"/>
</dbReference>
<dbReference type="Proteomes" id="UP000039324">
    <property type="component" value="Unassembled WGS sequence"/>
</dbReference>
<keyword evidence="5" id="KW-0067">ATP-binding</keyword>
<evidence type="ECO:0000256" key="1">
    <source>
        <dbReference type="ARBA" id="ARBA00004613"/>
    </source>
</evidence>
<dbReference type="PANTHER" id="PTHR14187">
    <property type="entry name" value="ALPHA KINASE/ELONGATION FACTOR 2 KINASE"/>
    <property type="match status" value="1"/>
</dbReference>
<dbReference type="Gene3D" id="3.30.420.40">
    <property type="match status" value="2"/>
</dbReference>
<dbReference type="Pfam" id="PF00012">
    <property type="entry name" value="HSP70"/>
    <property type="match status" value="1"/>
</dbReference>
<sequence>MNLASACGTGDRFRPPTPPPTAHSFRPATMSSGKSYASVIGIDFGTGGYAVAIAFKKSTGNICVLESEPKNGQPVRKNSCAVLARRDSSGAMSLVSIGYDALSEFAEMEDDDRSSVLLFPSVKMDLYKGDDTAATSAVNGERVPASDVVEMALSEIRRQAMVFFRKVSGTETASILWVLTVPAIWTDASKQVMRQAAIKAGIPDANLILALEPEAASMFCQKGASPDAIPSPMNPDDSYMVVDAGTGTVDITVHQLNNCGKLQDIVVPQGGPWGSREIDKEFVALLEEVFGESTIRGFMEEAPADYLELLKHFESVKIRADLGTKKSTTINMGRKLLFFATEGDDDIANANDRKLPDGVGIDERFGYLILSEEKLRDLYKPAITNICNLIASILNEEQVRETCRTLYLVGGFGASPFLEEAIRDVVSESRLNINILRPVDPCTAVVKGAVLYGQFPEALSSRLCQNNIGICVTVPYDDALHDKDHASNTTIGGTRWCTAALDMLVRCGQRVRANQAMVFQYKRVSEDQNVSVVRLYQSDGPDAKFITDVGVRPIGELLVVTPQSATTDTIQVQLQFGSTEIQATAATGDGKPVKCSLDFGKVGLSHRPHLSQSFVPVDVCFVMDCTGSMAEWIDAAKNQLFGIADRVMKNLAQRDEICLFRCAFVAYRDFCDGPADRLDHIDFSSNIDEVRDFITQQRAFGGGDGPEDLLGGLDRASTLNWMANHNRFLVLVADAPCHGTDYSGTDSGDSFPAGNPDGLTPESVFDALRHLNLQIIFTKITNHTDLMISMFKTTHPIREVHMDETNCVSQFGRTLSSEIVGHIRRREN</sequence>
<protein>
    <recommendedName>
        <fullName evidence="7">Hemicentin-1-like von Willebrand factor A domain-containing protein</fullName>
    </recommendedName>
</protein>
<evidence type="ECO:0000256" key="6">
    <source>
        <dbReference type="SAM" id="MobiDB-lite"/>
    </source>
</evidence>
<dbReference type="GO" id="GO:0005524">
    <property type="term" value="F:ATP binding"/>
    <property type="evidence" value="ECO:0007669"/>
    <property type="project" value="UniProtKB-KW"/>
</dbReference>
<evidence type="ECO:0000256" key="5">
    <source>
        <dbReference type="ARBA" id="ARBA00022840"/>
    </source>
</evidence>
<keyword evidence="2" id="KW-0964">Secreted</keyword>
<accession>A0A0G4IVB6</accession>
<dbReference type="OMA" id="MEREMMH"/>
<dbReference type="GO" id="GO:0140662">
    <property type="term" value="F:ATP-dependent protein folding chaperone"/>
    <property type="evidence" value="ECO:0007669"/>
    <property type="project" value="InterPro"/>
</dbReference>
<dbReference type="SUPFAM" id="SSF53300">
    <property type="entry name" value="vWA-like"/>
    <property type="match status" value="1"/>
</dbReference>
<gene>
    <name evidence="8" type="ORF">PBRA_007170</name>
</gene>
<reference evidence="8 9" key="1">
    <citation type="submission" date="2015-02" db="EMBL/GenBank/DDBJ databases">
        <authorList>
            <person name="Chooi Y.-H."/>
        </authorList>
    </citation>
    <scope>NUCLEOTIDE SEQUENCE [LARGE SCALE GENOMIC DNA]</scope>
    <source>
        <strain evidence="8">E3</strain>
    </source>
</reference>
<dbReference type="SUPFAM" id="SSF53067">
    <property type="entry name" value="Actin-like ATPase domain"/>
    <property type="match status" value="2"/>
</dbReference>
<dbReference type="CDD" id="cd10229">
    <property type="entry name" value="ASKHA_NBD_HSP70_HSPA12"/>
    <property type="match status" value="1"/>
</dbReference>